<sequence>METEQENGNMHNKALSCSDMGHRRTSGEGQRTAILHPLVHHQVVMMQKDGDKLFSRACCKRTRGKGFKLKEGIFRLDIRKTFFMMRVVKHWNRLPREVVDAPSLETIKVRLDGALSNLITLKDLVTKQQALRLLQPTLRQALRLFRFPLRQALRLQLHRTTLLQALRFKQGMNPCQYQSPLYIKRNPGSESQLV</sequence>
<dbReference type="EMBL" id="JAUNZN010000009">
    <property type="protein sequence ID" value="KAK4817017.1"/>
    <property type="molecule type" value="Genomic_DNA"/>
</dbReference>
<feature type="region of interest" description="Disordered" evidence="1">
    <location>
        <begin position="1"/>
        <end position="23"/>
    </location>
</feature>
<accession>A0AAN7MZP4</accession>
<evidence type="ECO:0000313" key="3">
    <source>
        <dbReference type="Proteomes" id="UP001333110"/>
    </source>
</evidence>
<proteinExistence type="predicted"/>
<organism evidence="2 3">
    <name type="scientific">Mycteria americana</name>
    <name type="common">Wood stork</name>
    <dbReference type="NCBI Taxonomy" id="33587"/>
    <lineage>
        <taxon>Eukaryota</taxon>
        <taxon>Metazoa</taxon>
        <taxon>Chordata</taxon>
        <taxon>Craniata</taxon>
        <taxon>Vertebrata</taxon>
        <taxon>Euteleostomi</taxon>
        <taxon>Archelosauria</taxon>
        <taxon>Archosauria</taxon>
        <taxon>Dinosauria</taxon>
        <taxon>Saurischia</taxon>
        <taxon>Theropoda</taxon>
        <taxon>Coelurosauria</taxon>
        <taxon>Aves</taxon>
        <taxon>Neognathae</taxon>
        <taxon>Neoaves</taxon>
        <taxon>Aequornithes</taxon>
        <taxon>Ciconiiformes</taxon>
        <taxon>Ciconiidae</taxon>
        <taxon>Mycteria</taxon>
    </lineage>
</organism>
<evidence type="ECO:0000313" key="2">
    <source>
        <dbReference type="EMBL" id="KAK4817017.1"/>
    </source>
</evidence>
<gene>
    <name evidence="2" type="ORF">QYF61_025937</name>
</gene>
<comment type="caution">
    <text evidence="2">The sequence shown here is derived from an EMBL/GenBank/DDBJ whole genome shotgun (WGS) entry which is preliminary data.</text>
</comment>
<dbReference type="Proteomes" id="UP001333110">
    <property type="component" value="Unassembled WGS sequence"/>
</dbReference>
<keyword evidence="3" id="KW-1185">Reference proteome</keyword>
<name>A0AAN7MZP4_MYCAM</name>
<reference evidence="2 3" key="1">
    <citation type="journal article" date="2023" name="J. Hered.">
        <title>Chromosome-level genome of the wood stork (Mycteria americana) provides insight into avian chromosome evolution.</title>
        <authorList>
            <person name="Flamio R. Jr."/>
            <person name="Ramstad K.M."/>
        </authorList>
    </citation>
    <scope>NUCLEOTIDE SEQUENCE [LARGE SCALE GENOMIC DNA]</scope>
    <source>
        <strain evidence="2">JAX WOST 10</strain>
    </source>
</reference>
<dbReference type="AlphaFoldDB" id="A0AAN7MZP4"/>
<protein>
    <submittedName>
        <fullName evidence="2">Uncharacterized protein</fullName>
    </submittedName>
</protein>
<feature type="compositionally biased region" description="Polar residues" evidence="1">
    <location>
        <begin position="1"/>
        <end position="10"/>
    </location>
</feature>
<evidence type="ECO:0000256" key="1">
    <source>
        <dbReference type="SAM" id="MobiDB-lite"/>
    </source>
</evidence>